<keyword evidence="2" id="KW-0677">Repeat</keyword>
<dbReference type="PANTHER" id="PTHR46130">
    <property type="entry name" value="LAMGL DOMAIN-CONTAINING PROTEIN"/>
    <property type="match status" value="1"/>
</dbReference>
<keyword evidence="5" id="KW-1185">Reference proteome</keyword>
<accession>A0A085WC32</accession>
<dbReference type="EMBL" id="JMCB01000012">
    <property type="protein sequence ID" value="KFE65245.1"/>
    <property type="molecule type" value="Genomic_DNA"/>
</dbReference>
<dbReference type="InterPro" id="IPR011936">
    <property type="entry name" value="Myxo_disulph_rpt"/>
</dbReference>
<dbReference type="InterPro" id="IPR043543">
    <property type="entry name" value="PAPPA/PAPPA2"/>
</dbReference>
<dbReference type="GO" id="GO:0005615">
    <property type="term" value="C:extracellular space"/>
    <property type="evidence" value="ECO:0007669"/>
    <property type="project" value="TreeGrafter"/>
</dbReference>
<reference evidence="4 5" key="1">
    <citation type="submission" date="2014-04" db="EMBL/GenBank/DDBJ databases">
        <title>Genome assembly of Hyalangium minutum DSM 14724.</title>
        <authorList>
            <person name="Sharma G."/>
            <person name="Subramanian S."/>
        </authorList>
    </citation>
    <scope>NUCLEOTIDE SEQUENCE [LARGE SCALE GENOMIC DNA]</scope>
    <source>
        <strain evidence="4 5">DSM 14724</strain>
    </source>
</reference>
<keyword evidence="1" id="KW-0732">Signal</keyword>
<proteinExistence type="predicted"/>
<evidence type="ECO:0000256" key="3">
    <source>
        <dbReference type="ARBA" id="ARBA00023157"/>
    </source>
</evidence>
<dbReference type="RefSeq" id="WP_075306238.1">
    <property type="nucleotide sequence ID" value="NZ_JMCB01000012.1"/>
</dbReference>
<protein>
    <submittedName>
        <fullName evidence="4">Arsenical pump-driving ATPase</fullName>
    </submittedName>
</protein>
<evidence type="ECO:0000256" key="2">
    <source>
        <dbReference type="ARBA" id="ARBA00022737"/>
    </source>
</evidence>
<dbReference type="NCBIfam" id="TIGR02232">
    <property type="entry name" value="myxo_disulf_rpt"/>
    <property type="match status" value="8"/>
</dbReference>
<dbReference type="STRING" id="394096.DB31_1361"/>
<evidence type="ECO:0000313" key="4">
    <source>
        <dbReference type="EMBL" id="KFE65245.1"/>
    </source>
</evidence>
<organism evidence="4 5">
    <name type="scientific">Hyalangium minutum</name>
    <dbReference type="NCBI Taxonomy" id="394096"/>
    <lineage>
        <taxon>Bacteria</taxon>
        <taxon>Pseudomonadati</taxon>
        <taxon>Myxococcota</taxon>
        <taxon>Myxococcia</taxon>
        <taxon>Myxococcales</taxon>
        <taxon>Cystobacterineae</taxon>
        <taxon>Archangiaceae</taxon>
        <taxon>Hyalangium</taxon>
    </lineage>
</organism>
<dbReference type="GO" id="GO:0006508">
    <property type="term" value="P:proteolysis"/>
    <property type="evidence" value="ECO:0007669"/>
    <property type="project" value="TreeGrafter"/>
</dbReference>
<dbReference type="GO" id="GO:0004222">
    <property type="term" value="F:metalloendopeptidase activity"/>
    <property type="evidence" value="ECO:0007669"/>
    <property type="project" value="TreeGrafter"/>
</dbReference>
<dbReference type="Pfam" id="PF13948">
    <property type="entry name" value="DUF4215"/>
    <property type="match status" value="2"/>
</dbReference>
<evidence type="ECO:0000256" key="1">
    <source>
        <dbReference type="ARBA" id="ARBA00022729"/>
    </source>
</evidence>
<dbReference type="PATRIC" id="fig|394096.3.peg.5698"/>
<evidence type="ECO:0000313" key="5">
    <source>
        <dbReference type="Proteomes" id="UP000028725"/>
    </source>
</evidence>
<sequence>MSDFYFRRHGLQLMAALMVCPLLSCMEVESVVCPSGLICGPGLRCAVTQDICIETPCGDGLIQEGEACDDGNVIDNDGCNSTCTSDETCGNGVEDPHEVCDDRNTQSGDACSADCLSMEVCGNGYLDVAKGEKCDDGNTKSGDNCSADCRSTEFCGNDYQDVAKGEKCDDGNTESGDGCSADCRSTESCGNGYLDVATGEKCDDSNTQSGDGCSADCRSTEFCGNGYQDLATGETCDDGNTKSDDGCSADCRSTEICGNGYIDAVKGEKCDNGNTLDGDGCSANCRSNETCGNGYTDFSVGEQCDDGNTTSGDGCSPDCKTAGIECGNGQLDPGEQCDDGDTINENECLNTTCVWARCGDGVAATEATNVAIKEECDDMGESLHCDLDCTLAYCGDRVVNSVRGEECDTGGESGETRTCTKHCYISRCGDGYVNTAANERCDDRNADRCGTCSSTCSRPIDATQAHGSIQACNGSELRDGETFVLDDGVRSISFEFTSDGTDQDQETTKYIVRRASDSAQDVAAAIKDKINELNDLQLLDIRAFEAPEDDRKVKLLHLLKTSLGNQRIVESVRSISFVVEGMSGGMAGDCPRDMGCVSSADCAPGLSCNTSGVCQ</sequence>
<name>A0A085WC32_9BACT</name>
<keyword evidence="3" id="KW-1015">Disulfide bond</keyword>
<dbReference type="Proteomes" id="UP000028725">
    <property type="component" value="Unassembled WGS sequence"/>
</dbReference>
<gene>
    <name evidence="4" type="ORF">DB31_1361</name>
</gene>
<dbReference type="OrthoDB" id="5520129at2"/>
<dbReference type="PANTHER" id="PTHR46130:SF3">
    <property type="entry name" value="CHROMOSOME UNDETERMINED SCAFFOLD_33, WHOLE GENOME SHOTGUN SEQUENCE"/>
    <property type="match status" value="1"/>
</dbReference>
<comment type="caution">
    <text evidence="4">The sequence shown here is derived from an EMBL/GenBank/DDBJ whole genome shotgun (WGS) entry which is preliminary data.</text>
</comment>
<dbReference type="AlphaFoldDB" id="A0A085WC32"/>
<dbReference type="GO" id="GO:0007166">
    <property type="term" value="P:cell surface receptor signaling pathway"/>
    <property type="evidence" value="ECO:0007669"/>
    <property type="project" value="TreeGrafter"/>
</dbReference>